<comment type="function">
    <text evidence="7">The electron transfer flavoprotein serves as a specific electron acceptor for other dehydrogenases. It transfers the electrons to the main respiratory chain via ETF-ubiquinone oxidoreductase (ETF dehydrogenase).</text>
</comment>
<keyword evidence="5" id="KW-0813">Transport</keyword>
<accession>A0A939LX31</accession>
<dbReference type="Proteomes" id="UP000664398">
    <property type="component" value="Unassembled WGS sequence"/>
</dbReference>
<sequence>MRIIVLMKEVPDTYGDRVLDLETGLAARAASEAVPDEICERALEAALAYADSAESDSAGGDSAGGDSAGGVEVTVVMMAPAGAASTLRKVLAVGADSGVQVVGDALSGADAGLTAEVLAAAVRRSGADLVLAGNASTDGAGGVVPAMLAELLEMPLLSGLSELRITADAVSGVRPVEGGVQKLTAPLPAVVSVTEALPAARFPNFKGILAAKKKPVEVLSPEDLGVDAGDLSVPRSIMLSIAERPPRAAGLRIVDAGDAGEQLADFLIENRLV</sequence>
<evidence type="ECO:0000256" key="1">
    <source>
        <dbReference type="ARBA" id="ARBA00001974"/>
    </source>
</evidence>
<evidence type="ECO:0000256" key="8">
    <source>
        <dbReference type="ARBA" id="ARBA00042002"/>
    </source>
</evidence>
<gene>
    <name evidence="11" type="ORF">J4H91_05400</name>
</gene>
<comment type="caution">
    <text evidence="11">The sequence shown here is derived from an EMBL/GenBank/DDBJ whole genome shotgun (WGS) entry which is preliminary data.</text>
</comment>
<dbReference type="SUPFAM" id="SSF52402">
    <property type="entry name" value="Adenine nucleotide alpha hydrolases-like"/>
    <property type="match status" value="1"/>
</dbReference>
<dbReference type="InterPro" id="IPR014730">
    <property type="entry name" value="ETF_a/b_N"/>
</dbReference>
<protein>
    <recommendedName>
        <fullName evidence="4">Electron transfer flavoprotein subunit beta</fullName>
    </recommendedName>
    <alternativeName>
        <fullName evidence="8">Electron transfer flavoprotein small subunit</fullName>
    </alternativeName>
</protein>
<evidence type="ECO:0000256" key="4">
    <source>
        <dbReference type="ARBA" id="ARBA00016797"/>
    </source>
</evidence>
<dbReference type="InterPro" id="IPR012255">
    <property type="entry name" value="ETF_b"/>
</dbReference>
<comment type="similarity">
    <text evidence="2">Belongs to the ETF beta-subunit/FixA family.</text>
</comment>
<feature type="domain" description="Electron transfer flavoprotein alpha/beta-subunit N-terminal" evidence="10">
    <location>
        <begin position="23"/>
        <end position="228"/>
    </location>
</feature>
<dbReference type="InterPro" id="IPR014729">
    <property type="entry name" value="Rossmann-like_a/b/a_fold"/>
</dbReference>
<dbReference type="PIRSF" id="PIRSF000090">
    <property type="entry name" value="Beta-ETF"/>
    <property type="match status" value="1"/>
</dbReference>
<evidence type="ECO:0000313" key="11">
    <source>
        <dbReference type="EMBL" id="MBO1804753.1"/>
    </source>
</evidence>
<dbReference type="Gene3D" id="3.40.50.620">
    <property type="entry name" value="HUPs"/>
    <property type="match status" value="1"/>
</dbReference>
<keyword evidence="12" id="KW-1185">Reference proteome</keyword>
<comment type="subunit">
    <text evidence="3">Heterodimer of an alpha and a beta subunit.</text>
</comment>
<dbReference type="SMART" id="SM00893">
    <property type="entry name" value="ETF"/>
    <property type="match status" value="1"/>
</dbReference>
<reference evidence="11" key="1">
    <citation type="submission" date="2021-03" db="EMBL/GenBank/DDBJ databases">
        <title>Leucobacter chromiisoli sp. nov., isolated from chromium-containing soil of chemical plant.</title>
        <authorList>
            <person name="Xu Z."/>
        </authorList>
    </citation>
    <scope>NUCLEOTIDE SEQUENCE</scope>
    <source>
        <strain evidence="11">A2</strain>
    </source>
</reference>
<organism evidence="11 12">
    <name type="scientific">Leucobacter ruminantium</name>
    <dbReference type="NCBI Taxonomy" id="1289170"/>
    <lineage>
        <taxon>Bacteria</taxon>
        <taxon>Bacillati</taxon>
        <taxon>Actinomycetota</taxon>
        <taxon>Actinomycetes</taxon>
        <taxon>Micrococcales</taxon>
        <taxon>Microbacteriaceae</taxon>
        <taxon>Leucobacter</taxon>
    </lineage>
</organism>
<comment type="cofactor">
    <cofactor evidence="9">
        <name>AMP</name>
        <dbReference type="ChEBI" id="CHEBI:456215"/>
    </cofactor>
</comment>
<name>A0A939LX31_9MICO</name>
<dbReference type="PANTHER" id="PTHR21294:SF8">
    <property type="entry name" value="ELECTRON TRANSFER FLAVOPROTEIN SUBUNIT BETA"/>
    <property type="match status" value="1"/>
</dbReference>
<dbReference type="AlphaFoldDB" id="A0A939LX31"/>
<dbReference type="GO" id="GO:0009055">
    <property type="term" value="F:electron transfer activity"/>
    <property type="evidence" value="ECO:0007669"/>
    <property type="project" value="InterPro"/>
</dbReference>
<evidence type="ECO:0000256" key="3">
    <source>
        <dbReference type="ARBA" id="ARBA00011355"/>
    </source>
</evidence>
<evidence type="ECO:0000313" key="12">
    <source>
        <dbReference type="Proteomes" id="UP000664398"/>
    </source>
</evidence>
<dbReference type="RefSeq" id="WP_208045233.1">
    <property type="nucleotide sequence ID" value="NZ_JAGDYL010000006.1"/>
</dbReference>
<proteinExistence type="inferred from homology"/>
<evidence type="ECO:0000256" key="6">
    <source>
        <dbReference type="ARBA" id="ARBA00022982"/>
    </source>
</evidence>
<comment type="cofactor">
    <cofactor evidence="1">
        <name>FAD</name>
        <dbReference type="ChEBI" id="CHEBI:57692"/>
    </cofactor>
</comment>
<evidence type="ECO:0000256" key="7">
    <source>
        <dbReference type="ARBA" id="ARBA00025649"/>
    </source>
</evidence>
<dbReference type="PROSITE" id="PS01065">
    <property type="entry name" value="ETF_BETA"/>
    <property type="match status" value="1"/>
</dbReference>
<evidence type="ECO:0000259" key="10">
    <source>
        <dbReference type="SMART" id="SM00893"/>
    </source>
</evidence>
<dbReference type="InterPro" id="IPR000049">
    <property type="entry name" value="ET-Flavoprotein_bsu_CS"/>
</dbReference>
<evidence type="ECO:0000256" key="2">
    <source>
        <dbReference type="ARBA" id="ARBA00007557"/>
    </source>
</evidence>
<dbReference type="Pfam" id="PF01012">
    <property type="entry name" value="ETF"/>
    <property type="match status" value="1"/>
</dbReference>
<dbReference type="PANTHER" id="PTHR21294">
    <property type="entry name" value="ELECTRON TRANSFER FLAVOPROTEIN BETA-SUBUNIT"/>
    <property type="match status" value="1"/>
</dbReference>
<dbReference type="GO" id="GO:0005829">
    <property type="term" value="C:cytosol"/>
    <property type="evidence" value="ECO:0007669"/>
    <property type="project" value="TreeGrafter"/>
</dbReference>
<dbReference type="EMBL" id="JAGDYL010000006">
    <property type="protein sequence ID" value="MBO1804753.1"/>
    <property type="molecule type" value="Genomic_DNA"/>
</dbReference>
<dbReference type="CDD" id="cd01714">
    <property type="entry name" value="ETF_beta"/>
    <property type="match status" value="1"/>
</dbReference>
<dbReference type="InterPro" id="IPR033948">
    <property type="entry name" value="ETF_beta_N"/>
</dbReference>
<evidence type="ECO:0000256" key="9">
    <source>
        <dbReference type="ARBA" id="ARBA00049933"/>
    </source>
</evidence>
<evidence type="ECO:0000256" key="5">
    <source>
        <dbReference type="ARBA" id="ARBA00022448"/>
    </source>
</evidence>
<keyword evidence="6" id="KW-0249">Electron transport</keyword>